<dbReference type="AlphaFoldDB" id="A0A9P7CCQ0"/>
<sequence>MTKAAHCAAFFHGHAGLALVLAATILVRRFADVIGCRLEEQHLGHALVGVDARRQRRGVAEFQGHVAFPFRLQRGHVDDDAAARVGALAQAHHQGVARDAEVLDGPGQREAVRRDDALGADDIHEAARVEVLGVNNRRVDVGEHLELARAAHVVAIAGRAIADDALAVGLLDLPGLERLDHAVLLGHAADPTVTLDAHALSWECEGARGF</sequence>
<evidence type="ECO:0000313" key="1">
    <source>
        <dbReference type="EMBL" id="KAG1546564.1"/>
    </source>
</evidence>
<name>A0A9P7CCQ0_9FUNG</name>
<reference evidence="1 2" key="1">
    <citation type="journal article" date="2020" name="Microb. Genom.">
        <title>Genetic diversity of clinical and environmental Mucorales isolates obtained from an investigation of mucormycosis cases among solid organ transplant recipients.</title>
        <authorList>
            <person name="Nguyen M.H."/>
            <person name="Kaul D."/>
            <person name="Muto C."/>
            <person name="Cheng S.J."/>
            <person name="Richter R.A."/>
            <person name="Bruno V.M."/>
            <person name="Liu G."/>
            <person name="Beyhan S."/>
            <person name="Sundermann A.J."/>
            <person name="Mounaud S."/>
            <person name="Pasculle A.W."/>
            <person name="Nierman W.C."/>
            <person name="Driscoll E."/>
            <person name="Cumbie R."/>
            <person name="Clancy C.J."/>
            <person name="Dupont C.L."/>
        </authorList>
    </citation>
    <scope>NUCLEOTIDE SEQUENCE [LARGE SCALE GENOMIC DNA]</scope>
    <source>
        <strain evidence="1 2">GL24</strain>
    </source>
</reference>
<comment type="caution">
    <text evidence="1">The sequence shown here is derived from an EMBL/GenBank/DDBJ whole genome shotgun (WGS) entry which is preliminary data.</text>
</comment>
<evidence type="ECO:0000313" key="2">
    <source>
        <dbReference type="Proteomes" id="UP000740926"/>
    </source>
</evidence>
<proteinExistence type="predicted"/>
<keyword evidence="2" id="KW-1185">Reference proteome</keyword>
<gene>
    <name evidence="1" type="ORF">G6F50_013624</name>
</gene>
<organism evidence="1 2">
    <name type="scientific">Rhizopus delemar</name>
    <dbReference type="NCBI Taxonomy" id="936053"/>
    <lineage>
        <taxon>Eukaryota</taxon>
        <taxon>Fungi</taxon>
        <taxon>Fungi incertae sedis</taxon>
        <taxon>Mucoromycota</taxon>
        <taxon>Mucoromycotina</taxon>
        <taxon>Mucoromycetes</taxon>
        <taxon>Mucorales</taxon>
        <taxon>Mucorineae</taxon>
        <taxon>Rhizopodaceae</taxon>
        <taxon>Rhizopus</taxon>
    </lineage>
</organism>
<dbReference type="EMBL" id="JAANIU010005611">
    <property type="protein sequence ID" value="KAG1546564.1"/>
    <property type="molecule type" value="Genomic_DNA"/>
</dbReference>
<accession>A0A9P7CCQ0</accession>
<protein>
    <submittedName>
        <fullName evidence="1">Uncharacterized protein</fullName>
    </submittedName>
</protein>
<dbReference type="Proteomes" id="UP000740926">
    <property type="component" value="Unassembled WGS sequence"/>
</dbReference>